<dbReference type="EMBL" id="LUTY01002853">
    <property type="protein sequence ID" value="OAD19310.1"/>
    <property type="molecule type" value="Genomic_DNA"/>
</dbReference>
<dbReference type="InterPro" id="IPR026350">
    <property type="entry name" value="GxxExxY"/>
</dbReference>
<dbReference type="NCBIfam" id="TIGR04256">
    <property type="entry name" value="GxxExxY"/>
    <property type="match status" value="1"/>
</dbReference>
<dbReference type="AlphaFoldDB" id="A0A176RU88"/>
<dbReference type="Proteomes" id="UP000076962">
    <property type="component" value="Unassembled WGS sequence"/>
</dbReference>
<accession>A0A176RU88</accession>
<name>A0A176RU88_9GAMM</name>
<reference evidence="1 2" key="1">
    <citation type="submission" date="2016-05" db="EMBL/GenBank/DDBJ databases">
        <title>Single-cell genome of chain-forming Candidatus Thiomargarita nelsonii and comparison to other large sulfur-oxidizing bacteria.</title>
        <authorList>
            <person name="Winkel M."/>
            <person name="Salman V."/>
            <person name="Woyke T."/>
            <person name="Schulz-Vogt H."/>
            <person name="Richter M."/>
            <person name="Flood B."/>
            <person name="Bailey J."/>
            <person name="Amann R."/>
            <person name="Mussmann M."/>
        </authorList>
    </citation>
    <scope>NUCLEOTIDE SEQUENCE [LARGE SCALE GENOMIC DNA]</scope>
    <source>
        <strain evidence="1 2">THI036</strain>
    </source>
</reference>
<comment type="caution">
    <text evidence="1">The sequence shown here is derived from an EMBL/GenBank/DDBJ whole genome shotgun (WGS) entry which is preliminary data.</text>
</comment>
<sequence>MHRNLTYKINGCLFRVHNDLANIWDEDTYEQALELELQSQKLQAERQKKFEVFYFDQRMGYYIIDILVENLVIVELKAVPEILALHKAQLISYLKGYNKPLGILANFGGKSLYHQTFPNNTNKKTPLTDRFDFSKVQLKEKEKIKDLLLIANRILVTLGAGYFPQIYRRAFYYELQMAQIEFQHKKQITAIYHEQELISKEVGFFLIGELLLSIVAVKELNQLTLSRFFVVSGMERSGFPDTKSAKLNSVEGFGKSAPFPKQNFMF</sequence>
<gene>
    <name evidence="1" type="ORF">THIOM_005063</name>
</gene>
<evidence type="ECO:0000313" key="2">
    <source>
        <dbReference type="Proteomes" id="UP000076962"/>
    </source>
</evidence>
<dbReference type="Pfam" id="PF13366">
    <property type="entry name" value="PDDEXK_3"/>
    <property type="match status" value="2"/>
</dbReference>
<proteinExistence type="predicted"/>
<keyword evidence="2" id="KW-1185">Reference proteome</keyword>
<evidence type="ECO:0000313" key="1">
    <source>
        <dbReference type="EMBL" id="OAD19310.1"/>
    </source>
</evidence>
<protein>
    <recommendedName>
        <fullName evidence="3">GxxExxY protein</fullName>
    </recommendedName>
</protein>
<evidence type="ECO:0008006" key="3">
    <source>
        <dbReference type="Google" id="ProtNLM"/>
    </source>
</evidence>
<organism evidence="1 2">
    <name type="scientific">Candidatus Thiomargarita nelsonii</name>
    <dbReference type="NCBI Taxonomy" id="1003181"/>
    <lineage>
        <taxon>Bacteria</taxon>
        <taxon>Pseudomonadati</taxon>
        <taxon>Pseudomonadota</taxon>
        <taxon>Gammaproteobacteria</taxon>
        <taxon>Thiotrichales</taxon>
        <taxon>Thiotrichaceae</taxon>
        <taxon>Thiomargarita</taxon>
    </lineage>
</organism>